<comment type="similarity">
    <text evidence="1 2">Belongs to the phD/YefM antitoxin family.</text>
</comment>
<comment type="caution">
    <text evidence="4">The sequence shown here is derived from an EMBL/GenBank/DDBJ whole genome shotgun (WGS) entry which is preliminary data.</text>
</comment>
<dbReference type="InterPro" id="IPR051416">
    <property type="entry name" value="phD-YefM_TA_antitoxins"/>
</dbReference>
<dbReference type="Pfam" id="PF02604">
    <property type="entry name" value="PhdYeFM_antitox"/>
    <property type="match status" value="1"/>
</dbReference>
<proteinExistence type="inferred from homology"/>
<comment type="function">
    <text evidence="2">Antitoxin component of a type II toxin-antitoxin (TA) system.</text>
</comment>
<organism evidence="4 5">
    <name type="scientific">Nocardioides antri</name>
    <dbReference type="NCBI Taxonomy" id="2607659"/>
    <lineage>
        <taxon>Bacteria</taxon>
        <taxon>Bacillati</taxon>
        <taxon>Actinomycetota</taxon>
        <taxon>Actinomycetes</taxon>
        <taxon>Propionibacteriales</taxon>
        <taxon>Nocardioidaceae</taxon>
        <taxon>Nocardioides</taxon>
    </lineage>
</organism>
<dbReference type="PANTHER" id="PTHR35377:SF5">
    <property type="entry name" value="ANTITOXIN VAPB46"/>
    <property type="match status" value="1"/>
</dbReference>
<reference evidence="4 5" key="1">
    <citation type="submission" date="2019-09" db="EMBL/GenBank/DDBJ databases">
        <title>Nocardioides panacisoli sp. nov., isolated from the soil of a ginseng field.</title>
        <authorList>
            <person name="Cho C."/>
        </authorList>
    </citation>
    <scope>NUCLEOTIDE SEQUENCE [LARGE SCALE GENOMIC DNA]</scope>
    <source>
        <strain evidence="4 5">BN140041</strain>
    </source>
</reference>
<keyword evidence="5" id="KW-1185">Reference proteome</keyword>
<name>A0A5B1M104_9ACTN</name>
<feature type="region of interest" description="Disordered" evidence="3">
    <location>
        <begin position="59"/>
        <end position="82"/>
    </location>
</feature>
<dbReference type="SUPFAM" id="SSF143120">
    <property type="entry name" value="YefM-like"/>
    <property type="match status" value="1"/>
</dbReference>
<dbReference type="InterPro" id="IPR036165">
    <property type="entry name" value="YefM-like_sf"/>
</dbReference>
<feature type="compositionally biased region" description="Basic and acidic residues" evidence="3">
    <location>
        <begin position="63"/>
        <end position="82"/>
    </location>
</feature>
<dbReference type="RefSeq" id="WP_149751185.1">
    <property type="nucleotide sequence ID" value="NZ_VUJW01000008.1"/>
</dbReference>
<evidence type="ECO:0000313" key="4">
    <source>
        <dbReference type="EMBL" id="KAA1426603.1"/>
    </source>
</evidence>
<evidence type="ECO:0000256" key="3">
    <source>
        <dbReference type="SAM" id="MobiDB-lite"/>
    </source>
</evidence>
<reference evidence="4 5" key="2">
    <citation type="submission" date="2019-09" db="EMBL/GenBank/DDBJ databases">
        <authorList>
            <person name="Jin C."/>
        </authorList>
    </citation>
    <scope>NUCLEOTIDE SEQUENCE [LARGE SCALE GENOMIC DNA]</scope>
    <source>
        <strain evidence="4 5">BN140041</strain>
    </source>
</reference>
<dbReference type="GO" id="GO:0097351">
    <property type="term" value="F:toxin sequestering activity"/>
    <property type="evidence" value="ECO:0007669"/>
    <property type="project" value="TreeGrafter"/>
</dbReference>
<dbReference type="InterPro" id="IPR006442">
    <property type="entry name" value="Antitoxin_Phd/YefM"/>
</dbReference>
<sequence length="82" mass="9354">MGTVGLRELRQEASDLVRRVEAGEEITITVSGRPSARLVAARPIQWRAWDEVADLFRGPGDPEWERDRDLVDNDVRDPWAAR</sequence>
<dbReference type="NCBIfam" id="TIGR01552">
    <property type="entry name" value="phd_fam"/>
    <property type="match status" value="1"/>
</dbReference>
<dbReference type="Gene3D" id="3.40.1620.10">
    <property type="entry name" value="YefM-like domain"/>
    <property type="match status" value="1"/>
</dbReference>
<dbReference type="PANTHER" id="PTHR35377">
    <property type="entry name" value="ANTITOXIN VAPB49-RELATED-RELATED"/>
    <property type="match status" value="1"/>
</dbReference>
<protein>
    <recommendedName>
        <fullName evidence="2">Antitoxin</fullName>
    </recommendedName>
</protein>
<dbReference type="EMBL" id="VUJW01000008">
    <property type="protein sequence ID" value="KAA1426603.1"/>
    <property type="molecule type" value="Genomic_DNA"/>
</dbReference>
<gene>
    <name evidence="4" type="ORF">F0U47_14555</name>
</gene>
<dbReference type="Proteomes" id="UP000324351">
    <property type="component" value="Unassembled WGS sequence"/>
</dbReference>
<evidence type="ECO:0000256" key="1">
    <source>
        <dbReference type="ARBA" id="ARBA00009981"/>
    </source>
</evidence>
<accession>A0A5B1M104</accession>
<evidence type="ECO:0000256" key="2">
    <source>
        <dbReference type="RuleBase" id="RU362080"/>
    </source>
</evidence>
<dbReference type="AlphaFoldDB" id="A0A5B1M104"/>
<evidence type="ECO:0000313" key="5">
    <source>
        <dbReference type="Proteomes" id="UP000324351"/>
    </source>
</evidence>